<protein>
    <recommendedName>
        <fullName evidence="5">Ataxin-10 homolog</fullName>
    </recommendedName>
    <alternativeName>
        <fullName evidence="6">Copper transport protein 86</fullName>
    </alternativeName>
</protein>
<keyword evidence="7" id="KW-0175">Coiled coil</keyword>
<feature type="domain" description="Ataxin-10" evidence="9">
    <location>
        <begin position="987"/>
        <end position="1055"/>
    </location>
</feature>
<dbReference type="GO" id="GO:0051301">
    <property type="term" value="P:cell division"/>
    <property type="evidence" value="ECO:0007669"/>
    <property type="project" value="UniProtKB-KW"/>
</dbReference>
<dbReference type="Gene3D" id="1.10.30.10">
    <property type="entry name" value="High mobility group box domain"/>
    <property type="match status" value="1"/>
</dbReference>
<dbReference type="Gene3D" id="1.25.10.10">
    <property type="entry name" value="Leucine-rich Repeat Variant"/>
    <property type="match status" value="1"/>
</dbReference>
<keyword evidence="2" id="KW-0132">Cell division</keyword>
<evidence type="ECO:0000256" key="6">
    <source>
        <dbReference type="ARBA" id="ARBA00044805"/>
    </source>
</evidence>
<feature type="region of interest" description="Disordered" evidence="8">
    <location>
        <begin position="900"/>
        <end position="922"/>
    </location>
</feature>
<evidence type="ECO:0000256" key="7">
    <source>
        <dbReference type="SAM" id="Coils"/>
    </source>
</evidence>
<dbReference type="EMBL" id="CP138581">
    <property type="protein sequence ID" value="WPG98527.1"/>
    <property type="molecule type" value="Genomic_DNA"/>
</dbReference>
<feature type="region of interest" description="Disordered" evidence="8">
    <location>
        <begin position="523"/>
        <end position="613"/>
    </location>
</feature>
<feature type="region of interest" description="Disordered" evidence="8">
    <location>
        <begin position="1221"/>
        <end position="1311"/>
    </location>
</feature>
<dbReference type="PANTHER" id="PTHR13255">
    <property type="entry name" value="ATAXIN-10"/>
    <property type="match status" value="1"/>
</dbReference>
<comment type="function">
    <text evidence="4">May play a role in the regulation of cytokinesis.</text>
</comment>
<sequence length="1311" mass="143774">MARDWFANSERKRKAHSVFVRLLLPPYTIHFKSPTYMRESTLELLDRKVCKETLKSTAQDASVREAIGTDARFWMELVTLLRAAIPSLERRSFSIWDPSGIDYESTSGALIASHYPALWKDLERLNDLISISRNVLTLGEAAQDLAAEQGADNEIFRLINCCVRVTARGYDGEAGTGDEEKWQWIVNAYKKLLITCLQFLNNLAAQNERRKLMLWVSLFDHASSAGDAVLGQADYLTDETLTGTPTRPDPPLTTRDLLLTYGTNGPDGATGTETIEISGTEQPLWDDEPFSKWPFPSELQEDRAKLRGNGYCLFAKTMREFQIEDYNIERERDPTAAEMFLEMPRRWYELHEEDQSFWNNKFAAAQKRFERDMRVWEARVGEGEAKAIQTKEEEAAVQEEVGALERKIRRLEEQIAERYRIEGGQTVPGSTASMSSAMKLPAIAPLEPPSYAEDGSLIFSSGPEVEDEDDELRPTGADDMRMLFTADAGAIILEAGKAELMKRLEGYGTASLKPGLAPAEVAGVAEGSSSAPPSAPAQTPAESPTTKRRQLIFTQTSEDVGDGSERPEDHVYDAEYGSESDLPPDSVEDGEDEEDDEEEDYPGSTEDGRGLLTDVPLILGPSEIEVLPMLIMSGIVPSPSLTNSLQNPEESVRTAQESAEAQANAMLNMHTVRTHLLLSQSNGRNLLRELLIFVAAWDLREEELYFKFMVKIMEAILKGGLMPYAYHAFRDRSRSKDIISPAQAVIMKLLTCIFRARSESNKQSAAAAASATAKSGQDNRPQVFSGVPSSPPSKVDLHILNFIFTEFRQHIIPQTCALIFLQGQIHLGRASPEDFPLNLWDMERMYEGVYQYLEFFAVLSEDSAWKEILATWEMASELVTLLRELEGGISRPGQSAAAMKRMAQAAPQQQQAGRQRSMSADAAVGHDAKVLPMDHPFEAQGTTTQHVQQTSGDFHQEGNAVSSALGTARPPVPDQDEPSAFEWRNLKKLTVLVLSSLVWKNRPVQDQVRKYGGLEALVACCRHDEHNPYIREHAIMCLRFAVEGCKENGEVVRGMAGGLKAGNLASPANAAGGYVKEAIVHRPKDANVPATKEAEILGKALGIPREVLDTQGYETFMDAKGQVGLRSKGGLPVIPNMPSAASIAAAITGATAAGSVTAAGVANNKPSAPRLGGTAKMTAEKAAELMQNALRDLPLGDKPVTDRQKAEALAKLDKAFETTERALGRQGKQPPSGPTPPPPPPPAPSGSASGTADLAMKKLSEELPLGNDEQDDDEAETAALEARIAKDTLTHEGSEKRAQANKRKKGKARGR</sequence>
<evidence type="ECO:0000256" key="3">
    <source>
        <dbReference type="ARBA" id="ARBA00023306"/>
    </source>
</evidence>
<feature type="compositionally biased region" description="Basic residues" evidence="8">
    <location>
        <begin position="1299"/>
        <end position="1311"/>
    </location>
</feature>
<feature type="compositionally biased region" description="Acidic residues" evidence="8">
    <location>
        <begin position="586"/>
        <end position="601"/>
    </location>
</feature>
<feature type="compositionally biased region" description="Basic and acidic residues" evidence="8">
    <location>
        <begin position="1283"/>
        <end position="1298"/>
    </location>
</feature>
<proteinExistence type="inferred from homology"/>
<name>A0AAQ3R9Z5_9PEZI</name>
<feature type="compositionally biased region" description="Low complexity" evidence="8">
    <location>
        <begin position="900"/>
        <end position="920"/>
    </location>
</feature>
<feature type="coiled-coil region" evidence="7">
    <location>
        <begin position="387"/>
        <end position="421"/>
    </location>
</feature>
<feature type="compositionally biased region" description="Low complexity" evidence="8">
    <location>
        <begin position="523"/>
        <end position="544"/>
    </location>
</feature>
<dbReference type="InterPro" id="IPR011989">
    <property type="entry name" value="ARM-like"/>
</dbReference>
<dbReference type="Proteomes" id="UP001303373">
    <property type="component" value="Chromosome 2"/>
</dbReference>
<feature type="compositionally biased region" description="Basic and acidic residues" evidence="8">
    <location>
        <begin position="563"/>
        <end position="573"/>
    </location>
</feature>
<dbReference type="Pfam" id="PF09759">
    <property type="entry name" value="Atx10homo_assoc"/>
    <property type="match status" value="1"/>
</dbReference>
<dbReference type="InterPro" id="IPR051374">
    <property type="entry name" value="Ataxin-10/CTR86_families"/>
</dbReference>
<feature type="region of interest" description="Disordered" evidence="8">
    <location>
        <begin position="767"/>
        <end position="791"/>
    </location>
</feature>
<keyword evidence="3" id="KW-0131">Cell cycle</keyword>
<keyword evidence="11" id="KW-1185">Reference proteome</keyword>
<evidence type="ECO:0000256" key="8">
    <source>
        <dbReference type="SAM" id="MobiDB-lite"/>
    </source>
</evidence>
<comment type="similarity">
    <text evidence="1">Belongs to the ataxin-10 family.</text>
</comment>
<evidence type="ECO:0000256" key="2">
    <source>
        <dbReference type="ARBA" id="ARBA00022618"/>
    </source>
</evidence>
<evidence type="ECO:0000256" key="1">
    <source>
        <dbReference type="ARBA" id="ARBA00008384"/>
    </source>
</evidence>
<gene>
    <name evidence="10" type="ORF">R9X50_00131800</name>
</gene>
<evidence type="ECO:0000259" key="9">
    <source>
        <dbReference type="Pfam" id="PF09759"/>
    </source>
</evidence>
<dbReference type="GO" id="GO:0005829">
    <property type="term" value="C:cytosol"/>
    <property type="evidence" value="ECO:0007669"/>
    <property type="project" value="TreeGrafter"/>
</dbReference>
<reference evidence="10 11" key="1">
    <citation type="submission" date="2023-11" db="EMBL/GenBank/DDBJ databases">
        <title>An acidophilic fungus is an integral part of prey digestion in a carnivorous sundew plant.</title>
        <authorList>
            <person name="Tsai I.J."/>
        </authorList>
    </citation>
    <scope>NUCLEOTIDE SEQUENCE [LARGE SCALE GENOMIC DNA]</scope>
    <source>
        <strain evidence="10">169a</strain>
    </source>
</reference>
<evidence type="ECO:0000256" key="5">
    <source>
        <dbReference type="ARBA" id="ARBA00044801"/>
    </source>
</evidence>
<evidence type="ECO:0000313" key="10">
    <source>
        <dbReference type="EMBL" id="WPG98527.1"/>
    </source>
</evidence>
<dbReference type="InterPro" id="IPR019156">
    <property type="entry name" value="Ataxin-10_domain"/>
</dbReference>
<dbReference type="SUPFAM" id="SSF48371">
    <property type="entry name" value="ARM repeat"/>
    <property type="match status" value="1"/>
</dbReference>
<feature type="compositionally biased region" description="Pro residues" evidence="8">
    <location>
        <begin position="1231"/>
        <end position="1244"/>
    </location>
</feature>
<accession>A0AAQ3R9Z5</accession>
<dbReference type="InterPro" id="IPR016024">
    <property type="entry name" value="ARM-type_fold"/>
</dbReference>
<dbReference type="SUPFAM" id="SSF47095">
    <property type="entry name" value="HMG-box"/>
    <property type="match status" value="1"/>
</dbReference>
<dbReference type="PANTHER" id="PTHR13255:SF0">
    <property type="entry name" value="ATAXIN-10"/>
    <property type="match status" value="1"/>
</dbReference>
<evidence type="ECO:0000313" key="11">
    <source>
        <dbReference type="Proteomes" id="UP001303373"/>
    </source>
</evidence>
<dbReference type="InterPro" id="IPR036910">
    <property type="entry name" value="HMG_box_dom_sf"/>
</dbReference>
<evidence type="ECO:0000256" key="4">
    <source>
        <dbReference type="ARBA" id="ARBA00044746"/>
    </source>
</evidence>
<organism evidence="10 11">
    <name type="scientific">Acrodontium crateriforme</name>
    <dbReference type="NCBI Taxonomy" id="150365"/>
    <lineage>
        <taxon>Eukaryota</taxon>
        <taxon>Fungi</taxon>
        <taxon>Dikarya</taxon>
        <taxon>Ascomycota</taxon>
        <taxon>Pezizomycotina</taxon>
        <taxon>Dothideomycetes</taxon>
        <taxon>Dothideomycetidae</taxon>
        <taxon>Mycosphaerellales</taxon>
        <taxon>Teratosphaeriaceae</taxon>
        <taxon>Acrodontium</taxon>
    </lineage>
</organism>